<dbReference type="GeneTree" id="ENSGT00940000156003"/>
<reference evidence="1" key="2">
    <citation type="submission" date="2025-08" db="UniProtKB">
        <authorList>
            <consortium name="Ensembl"/>
        </authorList>
    </citation>
    <scope>IDENTIFICATION</scope>
</reference>
<reference evidence="1" key="3">
    <citation type="submission" date="2025-09" db="UniProtKB">
        <authorList>
            <consortium name="Ensembl"/>
        </authorList>
    </citation>
    <scope>IDENTIFICATION</scope>
</reference>
<reference evidence="2" key="1">
    <citation type="submission" date="2018-06" db="EMBL/GenBank/DDBJ databases">
        <title>Genome assembly of Danube salmon.</title>
        <authorList>
            <person name="Macqueen D.J."/>
            <person name="Gundappa M.K."/>
        </authorList>
    </citation>
    <scope>NUCLEOTIDE SEQUENCE [LARGE SCALE GENOMIC DNA]</scope>
</reference>
<protein>
    <submittedName>
        <fullName evidence="1">Uncharacterized protein</fullName>
    </submittedName>
</protein>
<dbReference type="AlphaFoldDB" id="A0A4W5MS00"/>
<organism evidence="1 2">
    <name type="scientific">Hucho hucho</name>
    <name type="common">huchen</name>
    <dbReference type="NCBI Taxonomy" id="62062"/>
    <lineage>
        <taxon>Eukaryota</taxon>
        <taxon>Metazoa</taxon>
        <taxon>Chordata</taxon>
        <taxon>Craniata</taxon>
        <taxon>Vertebrata</taxon>
        <taxon>Euteleostomi</taxon>
        <taxon>Actinopterygii</taxon>
        <taxon>Neopterygii</taxon>
        <taxon>Teleostei</taxon>
        <taxon>Protacanthopterygii</taxon>
        <taxon>Salmoniformes</taxon>
        <taxon>Salmonidae</taxon>
        <taxon>Salmoninae</taxon>
        <taxon>Hucho</taxon>
    </lineage>
</organism>
<dbReference type="Proteomes" id="UP000314982">
    <property type="component" value="Unassembled WGS sequence"/>
</dbReference>
<name>A0A4W5MS00_9TELE</name>
<evidence type="ECO:0000313" key="2">
    <source>
        <dbReference type="Proteomes" id="UP000314982"/>
    </source>
</evidence>
<proteinExistence type="predicted"/>
<accession>A0A4W5MS00</accession>
<evidence type="ECO:0000313" key="1">
    <source>
        <dbReference type="Ensembl" id="ENSHHUP00000041831.1"/>
    </source>
</evidence>
<keyword evidence="2" id="KW-1185">Reference proteome</keyword>
<dbReference type="Ensembl" id="ENSHHUT00000043428.1">
    <property type="protein sequence ID" value="ENSHHUP00000041831.1"/>
    <property type="gene ID" value="ENSHHUG00000025802.1"/>
</dbReference>
<sequence>MKEMTSYSSGLFHHVVFNALFFSPFNSQIQETQDTANKVRQSTDDLANQMRLARDDLYADLQETRDFVKELKDFLSDPLSDPTHISTVSEWILNAKLPVSLATLKRKLQEIRALAAGLPDSTAVLDQAGPQLDTARRLLQEAQDARDAALGVKADVDGLLEGFTTVEGSLSGLEEKVQESLDLVDDISSNLTQTKAQLSPAVKALGEMSALAEGMKPQLEGLRALVRSGDMLAQNATEEADKAKREADAAAKVSVVCVCVRVFARVCLSLYVSVCSTHGLSLCLCVCRSWHPWRSSWSSCVMQRGPVGVAMGWGQQGSVSRSCRRRLVLWPRTLET</sequence>